<accession>A0AC35UH71</accession>
<evidence type="ECO:0000313" key="1">
    <source>
        <dbReference type="Proteomes" id="UP000095286"/>
    </source>
</evidence>
<reference evidence="2" key="1">
    <citation type="submission" date="2016-11" db="UniProtKB">
        <authorList>
            <consortium name="WormBaseParasite"/>
        </authorList>
    </citation>
    <scope>IDENTIFICATION</scope>
    <source>
        <strain evidence="2">KR3021</strain>
    </source>
</reference>
<name>A0AC35UH71_9BILA</name>
<dbReference type="Proteomes" id="UP000095286">
    <property type="component" value="Unplaced"/>
</dbReference>
<evidence type="ECO:0000313" key="2">
    <source>
        <dbReference type="WBParaSite" id="RSKR_0001159300.1"/>
    </source>
</evidence>
<protein>
    <submittedName>
        <fullName evidence="2">J domain-containing protein</fullName>
    </submittedName>
</protein>
<proteinExistence type="predicted"/>
<organism evidence="1 2">
    <name type="scientific">Rhabditophanes sp. KR3021</name>
    <dbReference type="NCBI Taxonomy" id="114890"/>
    <lineage>
        <taxon>Eukaryota</taxon>
        <taxon>Metazoa</taxon>
        <taxon>Ecdysozoa</taxon>
        <taxon>Nematoda</taxon>
        <taxon>Chromadorea</taxon>
        <taxon>Rhabditida</taxon>
        <taxon>Tylenchina</taxon>
        <taxon>Panagrolaimomorpha</taxon>
        <taxon>Strongyloidoidea</taxon>
        <taxon>Alloionematidae</taxon>
        <taxon>Rhabditophanes</taxon>
    </lineage>
</organism>
<sequence>MKSVLLIVLYINVILAQQEVGLAPGLYCGLESCYDVILLKRDDFTKTQLSKVYRKLAKEFHPDRQPDEELKKNAETKFRQIATAYEVLKDDETRQLYDHYLDHPEDRYYNYYQYYKTKAAPKIHPSYVVLITIIFVSVFQYYIAKHKSADALKQACSVQKFRNRALQQAIDAGLIKMDKRGKVIKDKGQNIDDIICEIIKGNMHISEATIYDTIIFQILLSPVQAYHYLIWVVTWYYKYSYMGQEYSEKDRIYVLCQKVGISEDEYNSLEPNKQKELENEAQDTD</sequence>
<dbReference type="WBParaSite" id="RSKR_0001159300.1">
    <property type="protein sequence ID" value="RSKR_0001159300.1"/>
    <property type="gene ID" value="RSKR_0001159300"/>
</dbReference>